<dbReference type="AlphaFoldDB" id="A0A9N9W1K3"/>
<dbReference type="InterPro" id="IPR052895">
    <property type="entry name" value="HetReg/Transcr_Mod"/>
</dbReference>
<dbReference type="PANTHER" id="PTHR24148:SF78">
    <property type="entry name" value="HETEROKARYON INCOMPATIBILITY DOMAIN-CONTAINING PROTEIN"/>
    <property type="match status" value="1"/>
</dbReference>
<organism evidence="2 3">
    <name type="scientific">Clonostachys rhizophaga</name>
    <dbReference type="NCBI Taxonomy" id="160324"/>
    <lineage>
        <taxon>Eukaryota</taxon>
        <taxon>Fungi</taxon>
        <taxon>Dikarya</taxon>
        <taxon>Ascomycota</taxon>
        <taxon>Pezizomycotina</taxon>
        <taxon>Sordariomycetes</taxon>
        <taxon>Hypocreomycetidae</taxon>
        <taxon>Hypocreales</taxon>
        <taxon>Bionectriaceae</taxon>
        <taxon>Clonostachys</taxon>
    </lineage>
</organism>
<dbReference type="InterPro" id="IPR010730">
    <property type="entry name" value="HET"/>
</dbReference>
<keyword evidence="3" id="KW-1185">Reference proteome</keyword>
<dbReference type="Proteomes" id="UP000696573">
    <property type="component" value="Unassembled WGS sequence"/>
</dbReference>
<name>A0A9N9W1K3_9HYPO</name>
<dbReference type="EMBL" id="CABFNQ020000762">
    <property type="protein sequence ID" value="CAH0040078.1"/>
    <property type="molecule type" value="Genomic_DNA"/>
</dbReference>
<proteinExistence type="predicted"/>
<feature type="domain" description="Heterokaryon incompatibility" evidence="1">
    <location>
        <begin position="59"/>
        <end position="188"/>
    </location>
</feature>
<evidence type="ECO:0000313" key="3">
    <source>
        <dbReference type="Proteomes" id="UP000696573"/>
    </source>
</evidence>
<dbReference type="PANTHER" id="PTHR24148">
    <property type="entry name" value="ANKYRIN REPEAT DOMAIN-CONTAINING PROTEIN 39 HOMOLOG-RELATED"/>
    <property type="match status" value="1"/>
</dbReference>
<reference evidence="2" key="1">
    <citation type="submission" date="2021-10" db="EMBL/GenBank/DDBJ databases">
        <authorList>
            <person name="Piombo E."/>
        </authorList>
    </citation>
    <scope>NUCLEOTIDE SEQUENCE</scope>
</reference>
<gene>
    <name evidence="2" type="ORF">CRHIZ90672A_00005809</name>
</gene>
<accession>A0A9N9W1K3</accession>
<evidence type="ECO:0000259" key="1">
    <source>
        <dbReference type="Pfam" id="PF06985"/>
    </source>
</evidence>
<evidence type="ECO:0000313" key="2">
    <source>
        <dbReference type="EMBL" id="CAH0040078.1"/>
    </source>
</evidence>
<dbReference type="PROSITE" id="PS50293">
    <property type="entry name" value="TPR_REGION"/>
    <property type="match status" value="1"/>
</dbReference>
<comment type="caution">
    <text evidence="2">The sequence shown here is derived from an EMBL/GenBank/DDBJ whole genome shotgun (WGS) entry which is preliminary data.</text>
</comment>
<sequence>MNCESVRIWLTHLTMPLYEPLPDDSVRLLRLLPPSDSRKGIDCQLFTCPLLKSGSTHHYEALSYVWGPEDNQQSIRINNCEFPIRTNLYEALSCLQDRYIERIIWIDAICINQEDKDEKGHQVQSMAKIYARASGVIVWLGKVADQSNEALEAIRAAAEGQSVDSATDKAILTLLNRPWFKRIWVLQEVAAARHILIRSGRTEIDGYAFCAGLSALEISYRADQSLRYIIRTTAYLIRGAVFRPRYEGREKSQLGRFALNMRPLSQLVDTYHTRQATDRRDMVYALLGMSSDDFSVLDDAGLSPNYQMPWKEVFRNLVKFATSDQMSVKVWDGKQVAVMKGKGCFLGKVSQVERHHTRDDIQRVTFLWKKPFHQEGNQKSDLTFPASAKPIQAGDAVYFLQGALMPSIMRLCGGYLAVIVIAIPLPEYTRPITAFRHELPVVWDWEASQGKAQDDTYDEGLIASPRKPKCPSTECKCQDYLHEATGLWDLGLILNGLERYEEANKTFGKAL</sequence>
<protein>
    <recommendedName>
        <fullName evidence="1">Heterokaryon incompatibility domain-containing protein</fullName>
    </recommendedName>
</protein>
<dbReference type="Pfam" id="PF06985">
    <property type="entry name" value="HET"/>
    <property type="match status" value="1"/>
</dbReference>
<dbReference type="OrthoDB" id="194358at2759"/>